<dbReference type="InterPro" id="IPR050855">
    <property type="entry name" value="NDM-1-like"/>
</dbReference>
<comment type="caution">
    <text evidence="2">The sequence shown here is derived from an EMBL/GenBank/DDBJ whole genome shotgun (WGS) entry which is preliminary data.</text>
</comment>
<evidence type="ECO:0000313" key="3">
    <source>
        <dbReference type="Proteomes" id="UP000190827"/>
    </source>
</evidence>
<evidence type="ECO:0000259" key="1">
    <source>
        <dbReference type="SMART" id="SM00849"/>
    </source>
</evidence>
<dbReference type="Gene3D" id="3.60.15.10">
    <property type="entry name" value="Ribonuclease Z/Hydroxyacylglutathione hydrolase-like"/>
    <property type="match status" value="1"/>
</dbReference>
<feature type="domain" description="Metallo-beta-lactamase" evidence="1">
    <location>
        <begin position="26"/>
        <end position="235"/>
    </location>
</feature>
<reference evidence="2 3" key="1">
    <citation type="submission" date="2017-02" db="EMBL/GenBank/DDBJ databases">
        <authorList>
            <person name="Varghese N."/>
            <person name="Submissions S."/>
        </authorList>
    </citation>
    <scope>NUCLEOTIDE SEQUENCE [LARGE SCALE GENOMIC DNA]</scope>
    <source>
        <strain evidence="2 3">VKM Ac-1787</strain>
    </source>
</reference>
<gene>
    <name evidence="2" type="ORF">SAMN06295973_0807</name>
</gene>
<dbReference type="CDD" id="cd07721">
    <property type="entry name" value="yflN-like_MBL-fold"/>
    <property type="match status" value="1"/>
</dbReference>
<dbReference type="Pfam" id="PF00753">
    <property type="entry name" value="Lactamase_B"/>
    <property type="match status" value="1"/>
</dbReference>
<proteinExistence type="predicted"/>
<name>A0ABY1LHV6_9MICO</name>
<dbReference type="SUPFAM" id="SSF56281">
    <property type="entry name" value="Metallo-hydrolase/oxidoreductase"/>
    <property type="match status" value="1"/>
</dbReference>
<dbReference type="InterPro" id="IPR001279">
    <property type="entry name" value="Metallo-B-lactamas"/>
</dbReference>
<dbReference type="SMART" id="SM00849">
    <property type="entry name" value="Lactamase_B"/>
    <property type="match status" value="1"/>
</dbReference>
<dbReference type="PANTHER" id="PTHR42951:SF14">
    <property type="entry name" value="METALLO-BETA-LACTAMASE SUPERFAMILY PROTEIN"/>
    <property type="match status" value="1"/>
</dbReference>
<dbReference type="EMBL" id="FUZO01000001">
    <property type="protein sequence ID" value="SKC42314.1"/>
    <property type="molecule type" value="Genomic_DNA"/>
</dbReference>
<sequence length="256" mass="27246">MPHARRPRATLHRSVAPGIHRLEHACTNSYLVEDEDRLTLVDAGLPATHGYLLQAIAAIGREPEDLVALVITHAHFDHLGVAARLRAATGCRVLVHDEDAELAEHPYRYLHERPRSRYPLRYPAALPALASMTAAGALWVRGTTRTEALPGSGTLDVPGSPTVVFTPGHTFGHCALDFPDRGAVIAGDALVTLDPYTGETGPRVVAGAATANARLALESLDALAALGTRTLLPGHGRPWRGDLREAVQAAHRAGVA</sequence>
<dbReference type="RefSeq" id="WP_079704822.1">
    <property type="nucleotide sequence ID" value="NZ_FUZO01000001.1"/>
</dbReference>
<dbReference type="InterPro" id="IPR036866">
    <property type="entry name" value="RibonucZ/Hydroxyglut_hydro"/>
</dbReference>
<accession>A0ABY1LHV6</accession>
<dbReference type="PANTHER" id="PTHR42951">
    <property type="entry name" value="METALLO-BETA-LACTAMASE DOMAIN-CONTAINING"/>
    <property type="match status" value="1"/>
</dbReference>
<evidence type="ECO:0000313" key="2">
    <source>
        <dbReference type="EMBL" id="SKC42314.1"/>
    </source>
</evidence>
<protein>
    <submittedName>
        <fullName evidence="2">Glyoxylase, beta-lactamase superfamily II</fullName>
    </submittedName>
</protein>
<keyword evidence="3" id="KW-1185">Reference proteome</keyword>
<dbReference type="Proteomes" id="UP000190827">
    <property type="component" value="Unassembled WGS sequence"/>
</dbReference>
<organism evidence="2 3">
    <name type="scientific">Plantibacter cousiniae</name>
    <name type="common">nom. nud.</name>
    <dbReference type="NCBI Taxonomy" id="199709"/>
    <lineage>
        <taxon>Bacteria</taxon>
        <taxon>Bacillati</taxon>
        <taxon>Actinomycetota</taxon>
        <taxon>Actinomycetes</taxon>
        <taxon>Micrococcales</taxon>
        <taxon>Microbacteriaceae</taxon>
        <taxon>Plantibacter</taxon>
    </lineage>
</organism>